<evidence type="ECO:0000259" key="1">
    <source>
        <dbReference type="Pfam" id="PF13229"/>
    </source>
</evidence>
<gene>
    <name evidence="2" type="ORF">EMQ25_09180</name>
</gene>
<protein>
    <submittedName>
        <fullName evidence="2">TIGR03808 family TAT-translocated repetitive protein</fullName>
    </submittedName>
</protein>
<dbReference type="Proteomes" id="UP000281547">
    <property type="component" value="Unassembled WGS sequence"/>
</dbReference>
<dbReference type="InterPro" id="IPR006626">
    <property type="entry name" value="PbH1"/>
</dbReference>
<dbReference type="Pfam" id="PF13229">
    <property type="entry name" value="Beta_helix"/>
    <property type="match status" value="1"/>
</dbReference>
<dbReference type="AlphaFoldDB" id="A0A433XAF6"/>
<dbReference type="InterPro" id="IPR039448">
    <property type="entry name" value="Beta_helix"/>
</dbReference>
<keyword evidence="3" id="KW-1185">Reference proteome</keyword>
<name>A0A433XAF6_9HYPH</name>
<dbReference type="SMART" id="SM00710">
    <property type="entry name" value="PbH1"/>
    <property type="match status" value="4"/>
</dbReference>
<evidence type="ECO:0000313" key="3">
    <source>
        <dbReference type="Proteomes" id="UP000281547"/>
    </source>
</evidence>
<comment type="caution">
    <text evidence="2">The sequence shown here is derived from an EMBL/GenBank/DDBJ whole genome shotgun (WGS) entry which is preliminary data.</text>
</comment>
<dbReference type="NCBIfam" id="TIGR03808">
    <property type="entry name" value="RR_plus_rpt_1"/>
    <property type="match status" value="1"/>
</dbReference>
<organism evidence="2 3">
    <name type="scientific">Arsenicitalea aurantiaca</name>
    <dbReference type="NCBI Taxonomy" id="1783274"/>
    <lineage>
        <taxon>Bacteria</taxon>
        <taxon>Pseudomonadati</taxon>
        <taxon>Pseudomonadota</taxon>
        <taxon>Alphaproteobacteria</taxon>
        <taxon>Hyphomicrobiales</taxon>
        <taxon>Devosiaceae</taxon>
        <taxon>Arsenicitalea</taxon>
    </lineage>
</organism>
<dbReference type="Gene3D" id="2.160.20.10">
    <property type="entry name" value="Single-stranded right-handed beta-helix, Pectin lyase-like"/>
    <property type="match status" value="1"/>
</dbReference>
<dbReference type="EMBL" id="RZNJ01000003">
    <property type="protein sequence ID" value="RUT31042.1"/>
    <property type="molecule type" value="Genomic_DNA"/>
</dbReference>
<sequence length="359" mass="37015">MSSTSMARSSGVCRATLSVLRPDATRPRGVGGRHSPIPPLALASPVRLCHHPRMQTRSPRPPRPDRRLVLKGAVAGLIGLVFARPALGQGGAALARGLANGLDHGLVPGAAGDQSAALQRALNEAAALGIPLFLPGGRYEISDVALPARSILLGAGPQTMLAGRGGSTVLSAEGADDIAIMDLSVDGSNGSEMPDRDGLIAIRRSSGLRLERIAIANAAGNGLYLEGVAGRLRDLNIGRCTRSAIFALDGTGLSVTGAAINDCGNAGIRIWRERPGSDGTILTGNRIARIDWTGGGNGQNGNGINVFNADDVIVSDNHLSDCAFSAIRLNTTAMSGYRAIPACAAARWRSFRSSGSQAR</sequence>
<reference evidence="2 3" key="1">
    <citation type="journal article" date="2016" name="Int. J. Syst. Evol. Microbiol.">
        <title>Arsenicitalea aurantiaca gen. nov., sp. nov., a new member of the family Hyphomicrobiaceae, isolated from high-arsenic sediment.</title>
        <authorList>
            <person name="Mu Y."/>
            <person name="Zhou L."/>
            <person name="Zeng X.C."/>
            <person name="Liu L."/>
            <person name="Pan Y."/>
            <person name="Chen X."/>
            <person name="Wang J."/>
            <person name="Li S."/>
            <person name="Li W.J."/>
            <person name="Wang Y."/>
        </authorList>
    </citation>
    <scope>NUCLEOTIDE SEQUENCE [LARGE SCALE GENOMIC DNA]</scope>
    <source>
        <strain evidence="2 3">42-50</strain>
    </source>
</reference>
<dbReference type="InterPro" id="IPR011050">
    <property type="entry name" value="Pectin_lyase_fold/virulence"/>
</dbReference>
<evidence type="ECO:0000313" key="2">
    <source>
        <dbReference type="EMBL" id="RUT31042.1"/>
    </source>
</evidence>
<dbReference type="SUPFAM" id="SSF51126">
    <property type="entry name" value="Pectin lyase-like"/>
    <property type="match status" value="1"/>
</dbReference>
<proteinExistence type="predicted"/>
<dbReference type="InterPro" id="IPR022388">
    <property type="entry name" value="CHP03808"/>
</dbReference>
<feature type="domain" description="Right handed beta helix" evidence="1">
    <location>
        <begin position="221"/>
        <end position="331"/>
    </location>
</feature>
<dbReference type="InterPro" id="IPR012334">
    <property type="entry name" value="Pectin_lyas_fold"/>
</dbReference>
<accession>A0A433XAF6</accession>